<dbReference type="GO" id="GO:0004674">
    <property type="term" value="F:protein serine/threonine kinase activity"/>
    <property type="evidence" value="ECO:0007669"/>
    <property type="project" value="UniProtKB-KW"/>
</dbReference>
<evidence type="ECO:0000256" key="9">
    <source>
        <dbReference type="ARBA" id="ARBA00048679"/>
    </source>
</evidence>
<keyword evidence="3" id="KW-0723">Serine/threonine-protein kinase</keyword>
<dbReference type="Proteomes" id="UP000836841">
    <property type="component" value="Chromosome 3"/>
</dbReference>
<dbReference type="SMART" id="SM00220">
    <property type="entry name" value="S_TKc"/>
    <property type="match status" value="1"/>
</dbReference>
<dbReference type="InterPro" id="IPR051681">
    <property type="entry name" value="Ser/Thr_Kinases-Pseudokinases"/>
</dbReference>
<evidence type="ECO:0000256" key="10">
    <source>
        <dbReference type="SAM" id="MobiDB-lite"/>
    </source>
</evidence>
<keyword evidence="14" id="KW-1185">Reference proteome</keyword>
<dbReference type="InterPro" id="IPR011009">
    <property type="entry name" value="Kinase-like_dom_sf"/>
</dbReference>
<proteinExistence type="inferred from homology"/>
<evidence type="ECO:0000256" key="2">
    <source>
        <dbReference type="ARBA" id="ARBA00012513"/>
    </source>
</evidence>
<feature type="domain" description="Protein kinase" evidence="11">
    <location>
        <begin position="298"/>
        <end position="524"/>
    </location>
</feature>
<evidence type="ECO:0000256" key="4">
    <source>
        <dbReference type="ARBA" id="ARBA00022679"/>
    </source>
</evidence>
<dbReference type="GO" id="GO:0005524">
    <property type="term" value="F:ATP binding"/>
    <property type="evidence" value="ECO:0007669"/>
    <property type="project" value="UniProtKB-KW"/>
</dbReference>
<dbReference type="FunFam" id="3.30.200.20:FF:000060">
    <property type="entry name" value="Serine/threonine-protein kinase isoform 1"/>
    <property type="match status" value="1"/>
</dbReference>
<evidence type="ECO:0000313" key="14">
    <source>
        <dbReference type="Proteomes" id="UP000836841"/>
    </source>
</evidence>
<dbReference type="AlphaFoldDB" id="A0AAU9RUB6"/>
<dbReference type="CDD" id="cd13999">
    <property type="entry name" value="STKc_MAP3K-like"/>
    <property type="match status" value="1"/>
</dbReference>
<dbReference type="SUPFAM" id="SSF55021">
    <property type="entry name" value="ACT-like"/>
    <property type="match status" value="1"/>
</dbReference>
<name>A0AAU9RUB6_THLAR</name>
<dbReference type="InterPro" id="IPR045865">
    <property type="entry name" value="ACT-like_dom_sf"/>
</dbReference>
<evidence type="ECO:0000313" key="13">
    <source>
        <dbReference type="EMBL" id="CAH2051402.1"/>
    </source>
</evidence>
<dbReference type="Gene3D" id="1.10.510.10">
    <property type="entry name" value="Transferase(Phosphotransferase) domain 1"/>
    <property type="match status" value="2"/>
</dbReference>
<dbReference type="InterPro" id="IPR002912">
    <property type="entry name" value="ACT_dom"/>
</dbReference>
<evidence type="ECO:0000256" key="6">
    <source>
        <dbReference type="ARBA" id="ARBA00022777"/>
    </source>
</evidence>
<comment type="catalytic activity">
    <reaction evidence="9">
        <text>L-seryl-[protein] + ATP = O-phospho-L-seryl-[protein] + ADP + H(+)</text>
        <dbReference type="Rhea" id="RHEA:17989"/>
        <dbReference type="Rhea" id="RHEA-COMP:9863"/>
        <dbReference type="Rhea" id="RHEA-COMP:11604"/>
        <dbReference type="ChEBI" id="CHEBI:15378"/>
        <dbReference type="ChEBI" id="CHEBI:29999"/>
        <dbReference type="ChEBI" id="CHEBI:30616"/>
        <dbReference type="ChEBI" id="CHEBI:83421"/>
        <dbReference type="ChEBI" id="CHEBI:456216"/>
        <dbReference type="EC" id="2.7.11.1"/>
    </reaction>
</comment>
<dbReference type="InterPro" id="IPR001245">
    <property type="entry name" value="Ser-Thr/Tyr_kinase_cat_dom"/>
</dbReference>
<dbReference type="Pfam" id="PF07714">
    <property type="entry name" value="PK_Tyr_Ser-Thr"/>
    <property type="match status" value="2"/>
</dbReference>
<dbReference type="SUPFAM" id="SSF56112">
    <property type="entry name" value="Protein kinase-like (PK-like)"/>
    <property type="match status" value="1"/>
</dbReference>
<dbReference type="EC" id="2.7.11.1" evidence="2"/>
<dbReference type="InterPro" id="IPR000719">
    <property type="entry name" value="Prot_kinase_dom"/>
</dbReference>
<gene>
    <name evidence="13" type="ORF">TAV2_LOCUS9461</name>
</gene>
<dbReference type="CDD" id="cd04928">
    <property type="entry name" value="ACT_TyrKc"/>
    <property type="match status" value="1"/>
</dbReference>
<comment type="similarity">
    <text evidence="1">Belongs to the protein kinase superfamily. TKL Ser/Thr protein kinase family. RAF subfamily.</text>
</comment>
<evidence type="ECO:0000256" key="8">
    <source>
        <dbReference type="ARBA" id="ARBA00047899"/>
    </source>
</evidence>
<keyword evidence="4" id="KW-0808">Transferase</keyword>
<dbReference type="Gene3D" id="3.30.200.20">
    <property type="entry name" value="Phosphorylase Kinase, domain 1"/>
    <property type="match status" value="1"/>
</dbReference>
<evidence type="ECO:0000259" key="11">
    <source>
        <dbReference type="PROSITE" id="PS50011"/>
    </source>
</evidence>
<dbReference type="PROSITE" id="PS00108">
    <property type="entry name" value="PROTEIN_KINASE_ST"/>
    <property type="match status" value="1"/>
</dbReference>
<dbReference type="InterPro" id="IPR008271">
    <property type="entry name" value="Ser/Thr_kinase_AS"/>
</dbReference>
<feature type="domain" description="ACT" evidence="12">
    <location>
        <begin position="186"/>
        <end position="261"/>
    </location>
</feature>
<accession>A0AAU9RUB6</accession>
<evidence type="ECO:0000256" key="3">
    <source>
        <dbReference type="ARBA" id="ARBA00022527"/>
    </source>
</evidence>
<keyword evidence="5" id="KW-0547">Nucleotide-binding</keyword>
<dbReference type="PANTHER" id="PTHR44329:SF101">
    <property type="entry name" value="SERINE_THREONINE-PROTEIN KINASE STY8"/>
    <property type="match status" value="1"/>
</dbReference>
<dbReference type="PROSITE" id="PS50011">
    <property type="entry name" value="PROTEIN_KINASE_DOM"/>
    <property type="match status" value="1"/>
</dbReference>
<comment type="catalytic activity">
    <reaction evidence="8">
        <text>L-threonyl-[protein] + ATP = O-phospho-L-threonyl-[protein] + ADP + H(+)</text>
        <dbReference type="Rhea" id="RHEA:46608"/>
        <dbReference type="Rhea" id="RHEA-COMP:11060"/>
        <dbReference type="Rhea" id="RHEA-COMP:11605"/>
        <dbReference type="ChEBI" id="CHEBI:15378"/>
        <dbReference type="ChEBI" id="CHEBI:30013"/>
        <dbReference type="ChEBI" id="CHEBI:30616"/>
        <dbReference type="ChEBI" id="CHEBI:61977"/>
        <dbReference type="ChEBI" id="CHEBI:456216"/>
        <dbReference type="EC" id="2.7.11.1"/>
    </reaction>
</comment>
<feature type="region of interest" description="Disordered" evidence="10">
    <location>
        <begin position="117"/>
        <end position="159"/>
    </location>
</feature>
<feature type="non-terminal residue" evidence="13">
    <location>
        <position position="1"/>
    </location>
</feature>
<organism evidence="13 14">
    <name type="scientific">Thlaspi arvense</name>
    <name type="common">Field penny-cress</name>
    <dbReference type="NCBI Taxonomy" id="13288"/>
    <lineage>
        <taxon>Eukaryota</taxon>
        <taxon>Viridiplantae</taxon>
        <taxon>Streptophyta</taxon>
        <taxon>Embryophyta</taxon>
        <taxon>Tracheophyta</taxon>
        <taxon>Spermatophyta</taxon>
        <taxon>Magnoliopsida</taxon>
        <taxon>eudicotyledons</taxon>
        <taxon>Gunneridae</taxon>
        <taxon>Pentapetalae</taxon>
        <taxon>rosids</taxon>
        <taxon>malvids</taxon>
        <taxon>Brassicales</taxon>
        <taxon>Brassicaceae</taxon>
        <taxon>Thlaspideae</taxon>
        <taxon>Thlaspi</taxon>
    </lineage>
</organism>
<evidence type="ECO:0000259" key="12">
    <source>
        <dbReference type="PROSITE" id="PS51671"/>
    </source>
</evidence>
<dbReference type="EMBL" id="OU466859">
    <property type="protein sequence ID" value="CAH2051402.1"/>
    <property type="molecule type" value="Genomic_DNA"/>
</dbReference>
<protein>
    <recommendedName>
        <fullName evidence="2">non-specific serine/threonine protein kinase</fullName>
        <ecNumber evidence="2">2.7.11.1</ecNumber>
    </recommendedName>
</protein>
<dbReference type="PANTHER" id="PTHR44329">
    <property type="entry name" value="SERINE/THREONINE-PROTEIN KINASE TNNI3K-RELATED"/>
    <property type="match status" value="1"/>
</dbReference>
<evidence type="ECO:0000256" key="7">
    <source>
        <dbReference type="ARBA" id="ARBA00022840"/>
    </source>
</evidence>
<sequence length="551" mass="62253">SVFLRSAVLDLVPMTITDESESCGSRAVVASPSQENPRHYRMKLDVFSEVLQRLQESNYEEATLPDFEDQLWQHFNRLPARYALDVKVERAEDVLTHQRLLKLAEDPATRPVFEVRSVQVTPRNSAADPALEEDAQSSSHPNGQGVLAPPTFGSSPNFEAITQGNKIVEDVDSAVNATLTTRPMHEITFSTIDKPKLLSQLTSLLGELGLNIQEAHAFSTVDGFSLDVFVVDGWSQEETDGLKDALSKEILKLKDQPGSRQRSIAFFEHDKSSNELIPACIEIPTDGTDEWEIDVKQLKIEKKVASGSYGDLHRGTYCSQEVAIKFLKPERVNTEMLREFSQEVYIMRKVRHKNVVQFLGACTRSPTLCIVTEFMARGSIYDFLHKQKCAFKLQTLLKVALDVAKGMCYLHQNNIIHRDLKTANLLMDEHGLVKVADFGVARVQIESGVMTAETGTYRWMAPEIPYAFLTPLQAAVGVVQKGLRPKIPKKTNPKVKGLLERCWHQDPEQRPVFEEIIEMLQQIMNEVPEEDASKDNQCLSFLQQHFRKPRY</sequence>
<evidence type="ECO:0000256" key="5">
    <source>
        <dbReference type="ARBA" id="ARBA00022741"/>
    </source>
</evidence>
<dbReference type="PROSITE" id="PS51671">
    <property type="entry name" value="ACT"/>
    <property type="match status" value="1"/>
</dbReference>
<reference evidence="13 14" key="1">
    <citation type="submission" date="2022-03" db="EMBL/GenBank/DDBJ databases">
        <authorList>
            <person name="Nunn A."/>
            <person name="Chopra R."/>
            <person name="Nunn A."/>
            <person name="Contreras Garrido A."/>
        </authorList>
    </citation>
    <scope>NUCLEOTIDE SEQUENCE [LARGE SCALE GENOMIC DNA]</scope>
</reference>
<evidence type="ECO:0000256" key="1">
    <source>
        <dbReference type="ARBA" id="ARBA00010507"/>
    </source>
</evidence>
<keyword evidence="6" id="KW-0418">Kinase</keyword>
<keyword evidence="7" id="KW-0067">ATP-binding</keyword>